<dbReference type="GO" id="GO:0061711">
    <property type="term" value="F:tRNA N(6)-L-threonylcarbamoyladenine synthase activity"/>
    <property type="evidence" value="ECO:0007669"/>
    <property type="project" value="UniProtKB-EC"/>
</dbReference>
<evidence type="ECO:0000256" key="7">
    <source>
        <dbReference type="HAMAP-Rule" id="MF_01445"/>
    </source>
</evidence>
<feature type="binding site" evidence="7">
    <location>
        <position position="191"/>
    </location>
    <ligand>
        <name>substrate</name>
    </ligand>
</feature>
<evidence type="ECO:0000256" key="5">
    <source>
        <dbReference type="ARBA" id="ARBA00023315"/>
    </source>
</evidence>
<dbReference type="OrthoDB" id="9806197at2"/>
<evidence type="ECO:0000313" key="10">
    <source>
        <dbReference type="EMBL" id="PDW01056.1"/>
    </source>
</evidence>
<feature type="binding site" evidence="7">
    <location>
        <position position="178"/>
    </location>
    <ligand>
        <name>substrate</name>
    </ligand>
</feature>
<dbReference type="AlphaFoldDB" id="A0A2H3LEC4"/>
<feature type="domain" description="Gcp-like" evidence="9">
    <location>
        <begin position="29"/>
        <end position="373"/>
    </location>
</feature>
<evidence type="ECO:0000256" key="1">
    <source>
        <dbReference type="ARBA" id="ARBA00022679"/>
    </source>
</evidence>
<keyword evidence="2 7" id="KW-0819">tRNA processing</keyword>
<dbReference type="Gene3D" id="3.30.420.40">
    <property type="match status" value="4"/>
</dbReference>
<name>A0A2H3LEC4_9CHLR</name>
<dbReference type="InterPro" id="IPR043129">
    <property type="entry name" value="ATPase_NBD"/>
</dbReference>
<dbReference type="InterPro" id="IPR017861">
    <property type="entry name" value="KAE1/TsaD"/>
</dbReference>
<feature type="region of interest" description="Disordered" evidence="8">
    <location>
        <begin position="236"/>
        <end position="296"/>
    </location>
</feature>
<dbReference type="RefSeq" id="WP_097650538.1">
    <property type="nucleotide sequence ID" value="NZ_LYXE01000015.1"/>
</dbReference>
<comment type="cofactor">
    <cofactor evidence="7">
        <name>Fe(2+)</name>
        <dbReference type="ChEBI" id="CHEBI:29033"/>
    </cofactor>
    <text evidence="7">Binds 1 Fe(2+) ion per subunit.</text>
</comment>
<dbReference type="CDD" id="cd24133">
    <property type="entry name" value="ASKHA_NBD_TsaD_bac"/>
    <property type="match status" value="1"/>
</dbReference>
<evidence type="ECO:0000256" key="2">
    <source>
        <dbReference type="ARBA" id="ARBA00022694"/>
    </source>
</evidence>
<dbReference type="EMBL" id="LYXE01000015">
    <property type="protein sequence ID" value="PDW01056.1"/>
    <property type="molecule type" value="Genomic_DNA"/>
</dbReference>
<evidence type="ECO:0000256" key="8">
    <source>
        <dbReference type="SAM" id="MobiDB-lite"/>
    </source>
</evidence>
<keyword evidence="1 7" id="KW-0808">Transferase</keyword>
<keyword evidence="7" id="KW-0963">Cytoplasm</keyword>
<evidence type="ECO:0000256" key="3">
    <source>
        <dbReference type="ARBA" id="ARBA00022723"/>
    </source>
</evidence>
<protein>
    <recommendedName>
        <fullName evidence="7">tRNA N6-adenosine threonylcarbamoyltransferase</fullName>
        <ecNumber evidence="7">2.3.1.234</ecNumber>
    </recommendedName>
    <alternativeName>
        <fullName evidence="7">N6-L-threonylcarbamoyladenine synthase</fullName>
        <shortName evidence="7">t(6)A synthase</shortName>
    </alternativeName>
    <alternativeName>
        <fullName evidence="7">t(6)A37 threonylcarbamoyladenosine biosynthesis protein TsaD</fullName>
    </alternativeName>
    <alternativeName>
        <fullName evidence="7">tRNA threonylcarbamoyladenosine biosynthesis protein TsaD</fullName>
    </alternativeName>
</protein>
<dbReference type="InterPro" id="IPR022450">
    <property type="entry name" value="TsaD"/>
</dbReference>
<feature type="binding site" evidence="7">
    <location>
        <position position="367"/>
    </location>
    <ligand>
        <name>Fe cation</name>
        <dbReference type="ChEBI" id="CHEBI:24875"/>
    </ligand>
</feature>
<dbReference type="GO" id="GO:0005737">
    <property type="term" value="C:cytoplasm"/>
    <property type="evidence" value="ECO:0007669"/>
    <property type="project" value="UniProtKB-SubCell"/>
</dbReference>
<dbReference type="Proteomes" id="UP000220922">
    <property type="component" value="Unassembled WGS sequence"/>
</dbReference>
<dbReference type="PANTHER" id="PTHR11735">
    <property type="entry name" value="TRNA N6-ADENOSINE THREONYLCARBAMOYLTRANSFERASE"/>
    <property type="match status" value="1"/>
</dbReference>
<dbReference type="InterPro" id="IPR000905">
    <property type="entry name" value="Gcp-like_dom"/>
</dbReference>
<comment type="caution">
    <text evidence="7">Lacks conserved residue(s) required for the propagation of feature annotation.</text>
</comment>
<dbReference type="FunFam" id="3.30.420.40:FF:000012">
    <property type="entry name" value="tRNA N6-adenosine threonylcarbamoyltransferase"/>
    <property type="match status" value="1"/>
</dbReference>
<evidence type="ECO:0000313" key="11">
    <source>
        <dbReference type="Proteomes" id="UP000220922"/>
    </source>
</evidence>
<feature type="binding site" evidence="7">
    <location>
        <begin position="145"/>
        <end position="149"/>
    </location>
    <ligand>
        <name>substrate</name>
    </ligand>
</feature>
<feature type="binding site" evidence="7">
    <location>
        <position position="342"/>
    </location>
    <ligand>
        <name>substrate</name>
    </ligand>
</feature>
<gene>
    <name evidence="7" type="primary">tsaD</name>
    <name evidence="10" type="ORF">A9Q02_07820</name>
</gene>
<keyword evidence="3 7" id="KW-0479">Metal-binding</keyword>
<keyword evidence="5 7" id="KW-0012">Acyltransferase</keyword>
<comment type="function">
    <text evidence="7">Required for the formation of a threonylcarbamoyl group on adenosine at position 37 (t(6)A37) in tRNAs that read codons beginning with adenine. Is involved in the transfer of the threonylcarbamoyl moiety of threonylcarbamoyl-AMP (TC-AMP) to the N6 group of A37, together with TsaE and TsaB. TsaD likely plays a direct catalytic role in this reaction.</text>
</comment>
<evidence type="ECO:0000259" key="9">
    <source>
        <dbReference type="Pfam" id="PF00814"/>
    </source>
</evidence>
<reference evidence="10 11" key="1">
    <citation type="submission" date="2016-05" db="EMBL/GenBank/DDBJ databases">
        <authorList>
            <person name="Lavstsen T."/>
            <person name="Jespersen J.S."/>
        </authorList>
    </citation>
    <scope>NUCLEOTIDE SEQUENCE [LARGE SCALE GENOMIC DNA]</scope>
    <source>
        <strain evidence="10 11">B7-9</strain>
    </source>
</reference>
<comment type="similarity">
    <text evidence="7">Belongs to the KAE1 / TsaD family.</text>
</comment>
<dbReference type="Pfam" id="PF00814">
    <property type="entry name" value="TsaD"/>
    <property type="match status" value="1"/>
</dbReference>
<dbReference type="SUPFAM" id="SSF53067">
    <property type="entry name" value="Actin-like ATPase domain"/>
    <property type="match status" value="2"/>
</dbReference>
<dbReference type="PANTHER" id="PTHR11735:SF6">
    <property type="entry name" value="TRNA N6-ADENOSINE THREONYLCARBAMOYLTRANSFERASE, MITOCHONDRIAL"/>
    <property type="match status" value="1"/>
</dbReference>
<feature type="binding site" evidence="7">
    <location>
        <position position="120"/>
    </location>
    <ligand>
        <name>Fe cation</name>
        <dbReference type="ChEBI" id="CHEBI:24875"/>
    </ligand>
</feature>
<comment type="caution">
    <text evidence="10">The sequence shown here is derived from an EMBL/GenBank/DDBJ whole genome shotgun (WGS) entry which is preliminary data.</text>
</comment>
<feature type="compositionally biased region" description="Basic and acidic residues" evidence="8">
    <location>
        <begin position="274"/>
        <end position="283"/>
    </location>
</feature>
<dbReference type="PRINTS" id="PR00789">
    <property type="entry name" value="OSIALOPTASE"/>
</dbReference>
<sequence>MTVEPKTILALETSCDETAAAVVQGGRRMLSNVVASQMAMHQRFGGVVPEVASRQHILSLMPVVERALEVVPGGWEGIDAIAATYGPGLSGALLTGLNAAKAMAWHRGLPFVGVNHLEAHIYANWLLEDPRTDVPAPEFPLVALVVSGGHTLLALLRDHGDYELLGQTRDDAAGEAFDKVARMLDLGYPGGPAIQHAAQGGTSAMTLPRAWLRDSFDFSFSGLKTAVLHRVQERRERDAQLLRPSSEKSSASPGQPPPSTPTSRPQPQILRGKRSLERSREPTEPTAPVAPAPKSALDPRFVGQMAHAFQESVVDVLTTKTVEAATRYNATAILVAGGVAANVRLREELSRRASVPVHAPSLALCTDNAAMVAAAAFYRFHAGLQSGWDLDVVPSLRLGQ</sequence>
<keyword evidence="4 7" id="KW-0408">Iron</keyword>
<keyword evidence="11" id="KW-1185">Reference proteome</keyword>
<dbReference type="EC" id="2.3.1.234" evidence="7"/>
<organism evidence="10 11">
    <name type="scientific">Candidatus Chloroploca asiatica</name>
    <dbReference type="NCBI Taxonomy" id="1506545"/>
    <lineage>
        <taxon>Bacteria</taxon>
        <taxon>Bacillati</taxon>
        <taxon>Chloroflexota</taxon>
        <taxon>Chloroflexia</taxon>
        <taxon>Chloroflexales</taxon>
        <taxon>Chloroflexineae</taxon>
        <taxon>Oscillochloridaceae</taxon>
        <taxon>Candidatus Chloroploca</taxon>
    </lineage>
</organism>
<evidence type="ECO:0000256" key="4">
    <source>
        <dbReference type="ARBA" id="ARBA00023004"/>
    </source>
</evidence>
<dbReference type="NCBIfam" id="TIGR03723">
    <property type="entry name" value="T6A_TsaD_YgjD"/>
    <property type="match status" value="1"/>
</dbReference>
<accession>A0A2H3LEC4</accession>
<dbReference type="NCBIfam" id="TIGR00329">
    <property type="entry name" value="gcp_kae1"/>
    <property type="match status" value="1"/>
</dbReference>
<comment type="subcellular location">
    <subcellularLocation>
        <location evidence="7">Cytoplasm</location>
    </subcellularLocation>
</comment>
<proteinExistence type="inferred from homology"/>
<dbReference type="HAMAP" id="MF_01445">
    <property type="entry name" value="TsaD"/>
    <property type="match status" value="1"/>
</dbReference>
<dbReference type="GO" id="GO:0002949">
    <property type="term" value="P:tRNA threonylcarbamoyladenosine modification"/>
    <property type="evidence" value="ECO:0007669"/>
    <property type="project" value="UniProtKB-UniRule"/>
</dbReference>
<dbReference type="GO" id="GO:0005506">
    <property type="term" value="F:iron ion binding"/>
    <property type="evidence" value="ECO:0007669"/>
    <property type="project" value="UniProtKB-UniRule"/>
</dbReference>
<evidence type="ECO:0000256" key="6">
    <source>
        <dbReference type="ARBA" id="ARBA00048117"/>
    </source>
</evidence>
<feature type="compositionally biased region" description="Low complexity" evidence="8">
    <location>
        <begin position="284"/>
        <end position="293"/>
    </location>
</feature>
<feature type="binding site" evidence="7">
    <location>
        <position position="116"/>
    </location>
    <ligand>
        <name>Fe cation</name>
        <dbReference type="ChEBI" id="CHEBI:24875"/>
    </ligand>
</feature>
<comment type="catalytic activity">
    <reaction evidence="6 7">
        <text>L-threonylcarbamoyladenylate + adenosine(37) in tRNA = N(6)-L-threonylcarbamoyladenosine(37) in tRNA + AMP + H(+)</text>
        <dbReference type="Rhea" id="RHEA:37059"/>
        <dbReference type="Rhea" id="RHEA-COMP:10162"/>
        <dbReference type="Rhea" id="RHEA-COMP:10163"/>
        <dbReference type="ChEBI" id="CHEBI:15378"/>
        <dbReference type="ChEBI" id="CHEBI:73682"/>
        <dbReference type="ChEBI" id="CHEBI:74411"/>
        <dbReference type="ChEBI" id="CHEBI:74418"/>
        <dbReference type="ChEBI" id="CHEBI:456215"/>
        <dbReference type="EC" id="2.3.1.234"/>
    </reaction>
</comment>